<gene>
    <name evidence="2" type="ORF">g.49798</name>
</gene>
<evidence type="ECO:0000256" key="1">
    <source>
        <dbReference type="SAM" id="MobiDB-lite"/>
    </source>
</evidence>
<dbReference type="AlphaFoldDB" id="A0A1B6GTY2"/>
<evidence type="ECO:0000313" key="2">
    <source>
        <dbReference type="EMBL" id="JAS65889.1"/>
    </source>
</evidence>
<proteinExistence type="predicted"/>
<feature type="non-terminal residue" evidence="2">
    <location>
        <position position="141"/>
    </location>
</feature>
<organism evidence="2">
    <name type="scientific">Cuerna arida</name>
    <dbReference type="NCBI Taxonomy" id="1464854"/>
    <lineage>
        <taxon>Eukaryota</taxon>
        <taxon>Metazoa</taxon>
        <taxon>Ecdysozoa</taxon>
        <taxon>Arthropoda</taxon>
        <taxon>Hexapoda</taxon>
        <taxon>Insecta</taxon>
        <taxon>Pterygota</taxon>
        <taxon>Neoptera</taxon>
        <taxon>Paraneoptera</taxon>
        <taxon>Hemiptera</taxon>
        <taxon>Auchenorrhyncha</taxon>
        <taxon>Membracoidea</taxon>
        <taxon>Cicadellidae</taxon>
        <taxon>Cicadellinae</taxon>
        <taxon>Proconiini</taxon>
        <taxon>Cuerna</taxon>
    </lineage>
</organism>
<dbReference type="EMBL" id="GECZ01003880">
    <property type="protein sequence ID" value="JAS65889.1"/>
    <property type="molecule type" value="Transcribed_RNA"/>
</dbReference>
<feature type="non-terminal residue" evidence="2">
    <location>
        <position position="1"/>
    </location>
</feature>
<reference evidence="2" key="1">
    <citation type="submission" date="2015-11" db="EMBL/GenBank/DDBJ databases">
        <title>De novo transcriptome assembly of four potential Pierce s Disease insect vectors from Arizona vineyards.</title>
        <authorList>
            <person name="Tassone E.E."/>
        </authorList>
    </citation>
    <scope>NUCLEOTIDE SEQUENCE</scope>
</reference>
<protein>
    <submittedName>
        <fullName evidence="2">Uncharacterized protein</fullName>
    </submittedName>
</protein>
<name>A0A1B6GTY2_9HEMI</name>
<feature type="compositionally biased region" description="Polar residues" evidence="1">
    <location>
        <begin position="1"/>
        <end position="10"/>
    </location>
</feature>
<feature type="region of interest" description="Disordered" evidence="1">
    <location>
        <begin position="1"/>
        <end position="71"/>
    </location>
</feature>
<accession>A0A1B6GTY2</accession>
<sequence length="141" mass="16196">AETPRYQPQPQKLLYHQQPQKPLYQPDYQKPKHIRYTKPQVYQAPNPYIPEPTRRPSPVYEETPVQNYEQDDYQDEYQYVPTSPRPDPQVTPVILANGYIADTQEVDAAKQEHFALVAKAQEAVAQAAQRAAQQQASAGYV</sequence>